<dbReference type="PANTHER" id="PTHR10340">
    <property type="entry name" value="SPHINGOMYELIN PHOSPHODIESTERASE"/>
    <property type="match status" value="1"/>
</dbReference>
<organism evidence="5 6">
    <name type="scientific">Monodelphis domestica</name>
    <name type="common">Gray short-tailed opossum</name>
    <dbReference type="NCBI Taxonomy" id="13616"/>
    <lineage>
        <taxon>Eukaryota</taxon>
        <taxon>Metazoa</taxon>
        <taxon>Chordata</taxon>
        <taxon>Craniata</taxon>
        <taxon>Vertebrata</taxon>
        <taxon>Euteleostomi</taxon>
        <taxon>Mammalia</taxon>
        <taxon>Metatheria</taxon>
        <taxon>Didelphimorphia</taxon>
        <taxon>Didelphidae</taxon>
        <taxon>Monodelphis</taxon>
    </lineage>
</organism>
<dbReference type="InParanoid" id="A0A5F8GJU1"/>
<evidence type="ECO:0000256" key="1">
    <source>
        <dbReference type="ARBA" id="ARBA00022801"/>
    </source>
</evidence>
<keyword evidence="1" id="KW-0378">Hydrolase</keyword>
<feature type="transmembrane region" description="Helical" evidence="3">
    <location>
        <begin position="268"/>
        <end position="287"/>
    </location>
</feature>
<dbReference type="Pfam" id="PF00149">
    <property type="entry name" value="Metallophos"/>
    <property type="match status" value="1"/>
</dbReference>
<dbReference type="PANTHER" id="PTHR10340:SF25">
    <property type="entry name" value="ACID SPHINGOMYELINASE-LIKE PHOSPHODIESTERASE 3B"/>
    <property type="match status" value="1"/>
</dbReference>
<feature type="domain" description="Calcineurin-like phosphoesterase" evidence="4">
    <location>
        <begin position="58"/>
        <end position="226"/>
    </location>
</feature>
<evidence type="ECO:0000313" key="6">
    <source>
        <dbReference type="Proteomes" id="UP000002280"/>
    </source>
</evidence>
<keyword evidence="2" id="KW-0325">Glycoprotein</keyword>
<accession>A0A5F8GJU1</accession>
<dbReference type="FunFam" id="3.60.21.10:FF:000143">
    <property type="entry name" value="Acid sphingomyelinase-like phosphodiesterase"/>
    <property type="match status" value="1"/>
</dbReference>
<reference evidence="5" key="2">
    <citation type="submission" date="2025-08" db="UniProtKB">
        <authorList>
            <consortium name="Ensembl"/>
        </authorList>
    </citation>
    <scope>IDENTIFICATION</scope>
</reference>
<evidence type="ECO:0000256" key="3">
    <source>
        <dbReference type="SAM" id="Phobius"/>
    </source>
</evidence>
<dbReference type="InterPro" id="IPR029052">
    <property type="entry name" value="Metallo-depent_PP-like"/>
</dbReference>
<dbReference type="Proteomes" id="UP000002280">
    <property type="component" value="Chromosome 4"/>
</dbReference>
<name>A0A5F8GJU1_MONDO</name>
<keyword evidence="6" id="KW-1185">Reference proteome</keyword>
<dbReference type="SUPFAM" id="SSF56300">
    <property type="entry name" value="Metallo-dependent phosphatases"/>
    <property type="match status" value="1"/>
</dbReference>
<dbReference type="Ensembl" id="ENSMODT00000070891.1">
    <property type="protein sequence ID" value="ENSMODP00000047692.1"/>
    <property type="gene ID" value="ENSMODG00000042812.1"/>
</dbReference>
<keyword evidence="3" id="KW-0812">Transmembrane</keyword>
<proteinExistence type="predicted"/>
<dbReference type="GO" id="GO:0008081">
    <property type="term" value="F:phosphoric diester hydrolase activity"/>
    <property type="evidence" value="ECO:0000318"/>
    <property type="project" value="GO_Central"/>
</dbReference>
<evidence type="ECO:0000259" key="4">
    <source>
        <dbReference type="Pfam" id="PF00149"/>
    </source>
</evidence>
<keyword evidence="3" id="KW-0472">Membrane</keyword>
<reference evidence="5" key="3">
    <citation type="submission" date="2025-09" db="UniProtKB">
        <authorList>
            <consortium name="Ensembl"/>
        </authorList>
    </citation>
    <scope>IDENTIFICATION</scope>
</reference>
<evidence type="ECO:0000313" key="5">
    <source>
        <dbReference type="Ensembl" id="ENSMODP00000047692.1"/>
    </source>
</evidence>
<dbReference type="AlphaFoldDB" id="A0A5F8GJU1"/>
<dbReference type="GO" id="GO:0005615">
    <property type="term" value="C:extracellular space"/>
    <property type="evidence" value="ECO:0000318"/>
    <property type="project" value="GO_Central"/>
</dbReference>
<dbReference type="STRING" id="13616.ENSMODP00000047692"/>
<keyword evidence="3" id="KW-1133">Transmembrane helix</keyword>
<reference evidence="5 6" key="1">
    <citation type="journal article" date="2007" name="Nature">
        <title>Genome of the marsupial Monodelphis domestica reveals innovation in non-coding sequences.</title>
        <authorList>
            <person name="Mikkelsen T.S."/>
            <person name="Wakefield M.J."/>
            <person name="Aken B."/>
            <person name="Amemiya C.T."/>
            <person name="Chang J.L."/>
            <person name="Duke S."/>
            <person name="Garber M."/>
            <person name="Gentles A.J."/>
            <person name="Goodstadt L."/>
            <person name="Heger A."/>
            <person name="Jurka J."/>
            <person name="Kamal M."/>
            <person name="Mauceli E."/>
            <person name="Searle S.M."/>
            <person name="Sharpe T."/>
            <person name="Baker M.L."/>
            <person name="Batzer M.A."/>
            <person name="Benos P.V."/>
            <person name="Belov K."/>
            <person name="Clamp M."/>
            <person name="Cook A."/>
            <person name="Cuff J."/>
            <person name="Das R."/>
            <person name="Davidow L."/>
            <person name="Deakin J.E."/>
            <person name="Fazzari M.J."/>
            <person name="Glass J.L."/>
            <person name="Grabherr M."/>
            <person name="Greally J.M."/>
            <person name="Gu W."/>
            <person name="Hore T.A."/>
            <person name="Huttley G.A."/>
            <person name="Kleber M."/>
            <person name="Jirtle R.L."/>
            <person name="Koina E."/>
            <person name="Lee J.T."/>
            <person name="Mahony S."/>
            <person name="Marra M.A."/>
            <person name="Miller R.D."/>
            <person name="Nicholls R.D."/>
            <person name="Oda M."/>
            <person name="Papenfuss A.T."/>
            <person name="Parra Z.E."/>
            <person name="Pollock D.D."/>
            <person name="Ray D.A."/>
            <person name="Schein J.E."/>
            <person name="Speed T.P."/>
            <person name="Thompson K."/>
            <person name="VandeBerg J.L."/>
            <person name="Wade C.M."/>
            <person name="Walker J.A."/>
            <person name="Waters P.D."/>
            <person name="Webber C."/>
            <person name="Weidman J.R."/>
            <person name="Xie X."/>
            <person name="Zody M.C."/>
            <person name="Baldwin J."/>
            <person name="Abdouelleil A."/>
            <person name="Abdulkadir J."/>
            <person name="Abebe A."/>
            <person name="Abera B."/>
            <person name="Abreu J."/>
            <person name="Acer S.C."/>
            <person name="Aftuck L."/>
            <person name="Alexander A."/>
            <person name="An P."/>
            <person name="Anderson E."/>
            <person name="Anderson S."/>
            <person name="Arachi H."/>
            <person name="Azer M."/>
            <person name="Bachantsang P."/>
            <person name="Barry A."/>
            <person name="Bayul T."/>
            <person name="Berlin A."/>
            <person name="Bessette D."/>
            <person name="Bloom T."/>
            <person name="Bloom T."/>
            <person name="Boguslavskiy L."/>
            <person name="Bonnet C."/>
            <person name="Boukhgalter B."/>
            <person name="Bourzgui I."/>
            <person name="Brown A."/>
            <person name="Cahill P."/>
            <person name="Channer S."/>
            <person name="Cheshatsang Y."/>
            <person name="Chuda L."/>
            <person name="Citroen M."/>
            <person name="Collymore A."/>
            <person name="Cooke P."/>
            <person name="Costello M."/>
            <person name="D'Aco K."/>
            <person name="Daza R."/>
            <person name="De Haan G."/>
            <person name="DeGray S."/>
            <person name="DeMaso C."/>
            <person name="Dhargay N."/>
            <person name="Dooley K."/>
            <person name="Dooley E."/>
            <person name="Doricent M."/>
            <person name="Dorje P."/>
            <person name="Dorjee K."/>
            <person name="Dupes A."/>
            <person name="Elong R."/>
            <person name="Falk J."/>
            <person name="Farina A."/>
            <person name="Faro S."/>
            <person name="Ferguson D."/>
            <person name="Fisher S."/>
            <person name="Foley C.D."/>
            <person name="Franke A."/>
            <person name="Friedrich D."/>
            <person name="Gadbois L."/>
            <person name="Gearin G."/>
            <person name="Gearin C.R."/>
            <person name="Giannoukos G."/>
            <person name="Goode T."/>
            <person name="Graham J."/>
            <person name="Grandbois E."/>
            <person name="Grewal S."/>
            <person name="Gyaltsen K."/>
            <person name="Hafez N."/>
            <person name="Hagos B."/>
            <person name="Hall J."/>
            <person name="Henson C."/>
            <person name="Hollinger A."/>
            <person name="Honan T."/>
            <person name="Huard M.D."/>
            <person name="Hughes L."/>
            <person name="Hurhula B."/>
            <person name="Husby M.E."/>
            <person name="Kamat A."/>
            <person name="Kanga B."/>
            <person name="Kashin S."/>
            <person name="Khazanovich D."/>
            <person name="Kisner P."/>
            <person name="Lance K."/>
            <person name="Lara M."/>
            <person name="Lee W."/>
            <person name="Lennon N."/>
            <person name="Letendre F."/>
            <person name="LeVine R."/>
            <person name="Lipovsky A."/>
            <person name="Liu X."/>
            <person name="Liu J."/>
            <person name="Liu S."/>
            <person name="Lokyitsang T."/>
            <person name="Lokyitsang Y."/>
            <person name="Lubonja R."/>
            <person name="Lui A."/>
            <person name="MacDonald P."/>
            <person name="Magnisalis V."/>
            <person name="Maru K."/>
            <person name="Matthews C."/>
            <person name="McCusker W."/>
            <person name="McDonough S."/>
            <person name="Mehta T."/>
            <person name="Meldrim J."/>
            <person name="Meneus L."/>
            <person name="Mihai O."/>
            <person name="Mihalev A."/>
            <person name="Mihova T."/>
            <person name="Mittelman R."/>
            <person name="Mlenga V."/>
            <person name="Montmayeur A."/>
            <person name="Mulrain L."/>
            <person name="Navidi A."/>
            <person name="Naylor J."/>
            <person name="Negash T."/>
            <person name="Nguyen T."/>
            <person name="Nguyen N."/>
            <person name="Nicol R."/>
            <person name="Norbu C."/>
            <person name="Norbu N."/>
            <person name="Novod N."/>
            <person name="O'Neill B."/>
            <person name="Osman S."/>
            <person name="Markiewicz E."/>
            <person name="Oyono O.L."/>
            <person name="Patti C."/>
            <person name="Phunkhang P."/>
            <person name="Pierre F."/>
            <person name="Priest M."/>
            <person name="Raghuraman S."/>
            <person name="Rege F."/>
            <person name="Reyes R."/>
            <person name="Rise C."/>
            <person name="Rogov P."/>
            <person name="Ross K."/>
            <person name="Ryan E."/>
            <person name="Settipalli S."/>
            <person name="Shea T."/>
            <person name="Sherpa N."/>
            <person name="Shi L."/>
            <person name="Shih D."/>
            <person name="Sparrow T."/>
            <person name="Spaulding J."/>
            <person name="Stalker J."/>
            <person name="Stange-Thomann N."/>
            <person name="Stavropoulos S."/>
            <person name="Stone C."/>
            <person name="Strader C."/>
            <person name="Tesfaye S."/>
            <person name="Thomson T."/>
            <person name="Thoulutsang Y."/>
            <person name="Thoulutsang D."/>
            <person name="Topham K."/>
            <person name="Topping I."/>
            <person name="Tsamla T."/>
            <person name="Vassiliev H."/>
            <person name="Vo A."/>
            <person name="Wangchuk T."/>
            <person name="Wangdi T."/>
            <person name="Weiand M."/>
            <person name="Wilkinson J."/>
            <person name="Wilson A."/>
            <person name="Yadav S."/>
            <person name="Young G."/>
            <person name="Yu Q."/>
            <person name="Zembek L."/>
            <person name="Zhong D."/>
            <person name="Zimmer A."/>
            <person name="Zwirko Z."/>
            <person name="Jaffe D.B."/>
            <person name="Alvarez P."/>
            <person name="Brockman W."/>
            <person name="Butler J."/>
            <person name="Chin C."/>
            <person name="Gnerre S."/>
            <person name="MacCallum I."/>
            <person name="Graves J.A."/>
            <person name="Ponting C.P."/>
            <person name="Breen M."/>
            <person name="Samollow P.B."/>
            <person name="Lander E.S."/>
            <person name="Lindblad-Toh K."/>
        </authorList>
    </citation>
    <scope>NUCLEOTIDE SEQUENCE [LARGE SCALE GENOMIC DNA]</scope>
</reference>
<dbReference type="GeneTree" id="ENSGT00950000183182"/>
<evidence type="ECO:0000256" key="2">
    <source>
        <dbReference type="ARBA" id="ARBA00023180"/>
    </source>
</evidence>
<dbReference type="Gene3D" id="3.60.21.10">
    <property type="match status" value="1"/>
</dbReference>
<sequence>GTASGIRGTSCGESETGVGVRSLDREDARRQLSFRSVTDFTAQIIDEEWTEEAVLIIVKRLTDLLLLVFPDTTVYATLGNHDFYPKDQLPAKSNVIYSYIADLWRPWLDYKSISQFKKGAFYYQNLPGPNSNGQIVVLNTNLYYEKNGAENRLNDPGKQFQWLDTVLSEAFQDGKKVYIIGHMPPGFFEKTRNKAWFRPNFNKRYMEIIKKHYRVIEGQFFGHHHTDSFRMFYDDKGKHHQGGLKLHLLSSSNNFPLKTTGMSLARELPLAGFLLLSCVQLFMTPFGLVLEKMLEWFAIFFLFSHSSLFSR</sequence>
<dbReference type="InterPro" id="IPR004843">
    <property type="entry name" value="Calcineurin-like_PHP"/>
</dbReference>
<dbReference type="Bgee" id="ENSMODG00000042812">
    <property type="expression patterns" value="Expressed in hindlimb bud and 9 other cell types or tissues"/>
</dbReference>
<protein>
    <recommendedName>
        <fullName evidence="4">Calcineurin-like phosphoesterase domain-containing protein</fullName>
    </recommendedName>
</protein>